<dbReference type="GO" id="GO:0005886">
    <property type="term" value="C:plasma membrane"/>
    <property type="evidence" value="ECO:0007669"/>
    <property type="project" value="UniProtKB-SubCell"/>
</dbReference>
<evidence type="ECO:0000256" key="5">
    <source>
        <dbReference type="ARBA" id="ARBA00023040"/>
    </source>
</evidence>
<keyword evidence="2" id="KW-1003">Cell membrane</keyword>
<name>A0A7I8VYC6_9ANNE</name>
<accession>A0A7I8VYC6</accession>
<gene>
    <name evidence="11" type="ORF">DGYR_LOCUS8798</name>
</gene>
<comment type="caution">
    <text evidence="11">The sequence shown here is derived from an EMBL/GenBank/DDBJ whole genome shotgun (WGS) entry which is preliminary data.</text>
</comment>
<protein>
    <recommendedName>
        <fullName evidence="10">G-protein coupled receptors family 1 profile domain-containing protein</fullName>
    </recommendedName>
</protein>
<dbReference type="GO" id="GO:0004930">
    <property type="term" value="F:G protein-coupled receptor activity"/>
    <property type="evidence" value="ECO:0007669"/>
    <property type="project" value="UniProtKB-KW"/>
</dbReference>
<keyword evidence="7" id="KW-0675">Receptor</keyword>
<evidence type="ECO:0000256" key="1">
    <source>
        <dbReference type="ARBA" id="ARBA00004651"/>
    </source>
</evidence>
<feature type="transmembrane region" description="Helical" evidence="9">
    <location>
        <begin position="89"/>
        <end position="110"/>
    </location>
</feature>
<dbReference type="InterPro" id="IPR000276">
    <property type="entry name" value="GPCR_Rhodpsn"/>
</dbReference>
<dbReference type="SUPFAM" id="SSF81321">
    <property type="entry name" value="Family A G protein-coupled receptor-like"/>
    <property type="match status" value="1"/>
</dbReference>
<feature type="transmembrane region" description="Helical" evidence="9">
    <location>
        <begin position="229"/>
        <end position="250"/>
    </location>
</feature>
<evidence type="ECO:0000259" key="10">
    <source>
        <dbReference type="PROSITE" id="PS50262"/>
    </source>
</evidence>
<evidence type="ECO:0000256" key="7">
    <source>
        <dbReference type="ARBA" id="ARBA00023170"/>
    </source>
</evidence>
<dbReference type="Proteomes" id="UP000549394">
    <property type="component" value="Unassembled WGS sequence"/>
</dbReference>
<feature type="transmembrane region" description="Helical" evidence="9">
    <location>
        <begin position="51"/>
        <end position="77"/>
    </location>
</feature>
<keyword evidence="4 9" id="KW-1133">Transmembrane helix</keyword>
<evidence type="ECO:0000256" key="2">
    <source>
        <dbReference type="ARBA" id="ARBA00022475"/>
    </source>
</evidence>
<evidence type="ECO:0000313" key="11">
    <source>
        <dbReference type="EMBL" id="CAD5120753.1"/>
    </source>
</evidence>
<reference evidence="11 12" key="1">
    <citation type="submission" date="2020-08" db="EMBL/GenBank/DDBJ databases">
        <authorList>
            <person name="Hejnol A."/>
        </authorList>
    </citation>
    <scope>NUCLEOTIDE SEQUENCE [LARGE SCALE GENOMIC DNA]</scope>
</reference>
<keyword evidence="8" id="KW-0807">Transducer</keyword>
<feature type="transmembrane region" description="Helical" evidence="9">
    <location>
        <begin position="17"/>
        <end position="39"/>
    </location>
</feature>
<evidence type="ECO:0000256" key="3">
    <source>
        <dbReference type="ARBA" id="ARBA00022692"/>
    </source>
</evidence>
<dbReference type="AlphaFoldDB" id="A0A7I8VYC6"/>
<proteinExistence type="predicted"/>
<feature type="transmembrane region" description="Helical" evidence="9">
    <location>
        <begin position="171"/>
        <end position="192"/>
    </location>
</feature>
<feature type="domain" description="G-protein coupled receptors family 1 profile" evidence="10">
    <location>
        <begin position="30"/>
        <end position="275"/>
    </location>
</feature>
<keyword evidence="3 9" id="KW-0812">Transmembrane</keyword>
<keyword evidence="5" id="KW-0297">G-protein coupled receptor</keyword>
<evidence type="ECO:0000256" key="4">
    <source>
        <dbReference type="ARBA" id="ARBA00022989"/>
    </source>
</evidence>
<dbReference type="PROSITE" id="PS50262">
    <property type="entry name" value="G_PROTEIN_RECEP_F1_2"/>
    <property type="match status" value="1"/>
</dbReference>
<evidence type="ECO:0000256" key="6">
    <source>
        <dbReference type="ARBA" id="ARBA00023136"/>
    </source>
</evidence>
<evidence type="ECO:0000256" key="8">
    <source>
        <dbReference type="ARBA" id="ARBA00023224"/>
    </source>
</evidence>
<dbReference type="PANTHER" id="PTHR22752">
    <property type="entry name" value="G PROTEIN-COUPLED RECEPTOR"/>
    <property type="match status" value="1"/>
</dbReference>
<organism evidence="11 12">
    <name type="scientific">Dimorphilus gyrociliatus</name>
    <dbReference type="NCBI Taxonomy" id="2664684"/>
    <lineage>
        <taxon>Eukaryota</taxon>
        <taxon>Metazoa</taxon>
        <taxon>Spiralia</taxon>
        <taxon>Lophotrochozoa</taxon>
        <taxon>Annelida</taxon>
        <taxon>Polychaeta</taxon>
        <taxon>Polychaeta incertae sedis</taxon>
        <taxon>Dinophilidae</taxon>
        <taxon>Dimorphilus</taxon>
    </lineage>
</organism>
<feature type="transmembrane region" description="Helical" evidence="9">
    <location>
        <begin position="256"/>
        <end position="277"/>
    </location>
</feature>
<sequence>MDNATSTVSVVEKSARATLTVACMLGGIVLNVPIIIAIIGTKKLHTQQHILVCHLSLVHLLASSLIMPLQIAFILLGGDLNKKYLRCDGMVLITTSIDCAALSTISSLAVEYFLSLSRPFRQANSSKRNFFLQFSFIWILSICCGIISIGIDYEIFNSICVASNDNWRHILQVFVSSLLPILLTFVSLMYIVQVTNNQQRRIVAVVQIATLAVRTSASAIKIKSVTTSVAYRLGACIICYGPIIACRLGRAKEPVLLSIVTIFWHFAPIINAIVYGLQNRTIMGALKVYVRRRCINPPMPTTSDIRRNIYFRG</sequence>
<dbReference type="InterPro" id="IPR017452">
    <property type="entry name" value="GPCR_Rhodpsn_7TM"/>
</dbReference>
<evidence type="ECO:0000256" key="9">
    <source>
        <dbReference type="SAM" id="Phobius"/>
    </source>
</evidence>
<dbReference type="Gene3D" id="1.20.1070.10">
    <property type="entry name" value="Rhodopsin 7-helix transmembrane proteins"/>
    <property type="match status" value="1"/>
</dbReference>
<comment type="subcellular location">
    <subcellularLocation>
        <location evidence="1">Cell membrane</location>
        <topology evidence="1">Multi-pass membrane protein</topology>
    </subcellularLocation>
</comment>
<dbReference type="EMBL" id="CAJFCJ010000013">
    <property type="protein sequence ID" value="CAD5120753.1"/>
    <property type="molecule type" value="Genomic_DNA"/>
</dbReference>
<keyword evidence="6 9" id="KW-0472">Membrane</keyword>
<feature type="transmembrane region" description="Helical" evidence="9">
    <location>
        <begin position="130"/>
        <end position="151"/>
    </location>
</feature>
<keyword evidence="12" id="KW-1185">Reference proteome</keyword>
<dbReference type="Pfam" id="PF00001">
    <property type="entry name" value="7tm_1"/>
    <property type="match status" value="1"/>
</dbReference>
<dbReference type="CDD" id="cd00637">
    <property type="entry name" value="7tm_classA_rhodopsin-like"/>
    <property type="match status" value="1"/>
</dbReference>
<evidence type="ECO:0000313" key="12">
    <source>
        <dbReference type="Proteomes" id="UP000549394"/>
    </source>
</evidence>